<dbReference type="PANTHER" id="PTHR13196">
    <property type="entry name" value="DENN DOMAIN-CONTAINING"/>
    <property type="match status" value="1"/>
</dbReference>
<dbReference type="Proteomes" id="UP000827092">
    <property type="component" value="Unassembled WGS sequence"/>
</dbReference>
<comment type="subcellular location">
    <subcellularLocation>
        <location evidence="1">Cytoplasmic vesicle</location>
        <location evidence="1">Clathrin-coated vesicle</location>
    </subcellularLocation>
</comment>
<dbReference type="PANTHER" id="PTHR13196:SF14">
    <property type="entry name" value="UDENN DOMAIN-CONTAINING PROTEIN"/>
    <property type="match status" value="1"/>
</dbReference>
<dbReference type="Gene3D" id="3.40.50.11500">
    <property type="match status" value="1"/>
</dbReference>
<dbReference type="InterPro" id="IPR001194">
    <property type="entry name" value="cDENN_dom"/>
</dbReference>
<dbReference type="PROSITE" id="PS50211">
    <property type="entry name" value="DENN"/>
    <property type="match status" value="1"/>
</dbReference>
<evidence type="ECO:0000256" key="3">
    <source>
        <dbReference type="SAM" id="MobiDB-lite"/>
    </source>
</evidence>
<organism evidence="5 6">
    <name type="scientific">Oedothorax gibbosus</name>
    <dbReference type="NCBI Taxonomy" id="931172"/>
    <lineage>
        <taxon>Eukaryota</taxon>
        <taxon>Metazoa</taxon>
        <taxon>Ecdysozoa</taxon>
        <taxon>Arthropoda</taxon>
        <taxon>Chelicerata</taxon>
        <taxon>Arachnida</taxon>
        <taxon>Araneae</taxon>
        <taxon>Araneomorphae</taxon>
        <taxon>Entelegynae</taxon>
        <taxon>Araneoidea</taxon>
        <taxon>Linyphiidae</taxon>
        <taxon>Erigoninae</taxon>
        <taxon>Oedothorax</taxon>
    </lineage>
</organism>
<comment type="caution">
    <text evidence="5">The sequence shown here is derived from an EMBL/GenBank/DDBJ whole genome shotgun (WGS) entry which is preliminary data.</text>
</comment>
<dbReference type="InterPro" id="IPR043153">
    <property type="entry name" value="DENN_C"/>
</dbReference>
<evidence type="ECO:0000313" key="6">
    <source>
        <dbReference type="Proteomes" id="UP000827092"/>
    </source>
</evidence>
<feature type="region of interest" description="Disordered" evidence="3">
    <location>
        <begin position="808"/>
        <end position="835"/>
    </location>
</feature>
<dbReference type="GO" id="GO:0030136">
    <property type="term" value="C:clathrin-coated vesicle"/>
    <property type="evidence" value="ECO:0007669"/>
    <property type="project" value="UniProtKB-SubCell"/>
</dbReference>
<dbReference type="InterPro" id="IPR005112">
    <property type="entry name" value="dDENN_dom"/>
</dbReference>
<protein>
    <recommendedName>
        <fullName evidence="4">UDENN domain-containing protein</fullName>
    </recommendedName>
</protein>
<reference evidence="5 6" key="1">
    <citation type="journal article" date="2022" name="Nat. Ecol. Evol.">
        <title>A masculinizing supergene underlies an exaggerated male reproductive morph in a spider.</title>
        <authorList>
            <person name="Hendrickx F."/>
            <person name="De Corte Z."/>
            <person name="Sonet G."/>
            <person name="Van Belleghem S.M."/>
            <person name="Kostlbacher S."/>
            <person name="Vangestel C."/>
        </authorList>
    </citation>
    <scope>NUCLEOTIDE SEQUENCE [LARGE SCALE GENOMIC DNA]</scope>
    <source>
        <strain evidence="5">W744_W776</strain>
    </source>
</reference>
<dbReference type="SMART" id="SM00801">
    <property type="entry name" value="dDENN"/>
    <property type="match status" value="1"/>
</dbReference>
<accession>A0AAV6US19</accession>
<dbReference type="FunFam" id="3.30.450.200:FF:000003">
    <property type="entry name" value="DENN domain containing 1A"/>
    <property type="match status" value="1"/>
</dbReference>
<evidence type="ECO:0000256" key="2">
    <source>
        <dbReference type="ARBA" id="ARBA00023329"/>
    </source>
</evidence>
<evidence type="ECO:0000313" key="5">
    <source>
        <dbReference type="EMBL" id="KAG8187207.1"/>
    </source>
</evidence>
<dbReference type="GO" id="GO:0005085">
    <property type="term" value="F:guanyl-nucleotide exchange factor activity"/>
    <property type="evidence" value="ECO:0007669"/>
    <property type="project" value="InterPro"/>
</dbReference>
<feature type="region of interest" description="Disordered" evidence="3">
    <location>
        <begin position="597"/>
        <end position="628"/>
    </location>
</feature>
<dbReference type="GO" id="GO:0006897">
    <property type="term" value="P:endocytosis"/>
    <property type="evidence" value="ECO:0007669"/>
    <property type="project" value="TreeGrafter"/>
</dbReference>
<dbReference type="Pfam" id="PF02141">
    <property type="entry name" value="DENN"/>
    <property type="match status" value="1"/>
</dbReference>
<dbReference type="Pfam" id="PF03456">
    <property type="entry name" value="uDENN"/>
    <property type="match status" value="1"/>
</dbReference>
<dbReference type="EMBL" id="JAFNEN010000277">
    <property type="protein sequence ID" value="KAG8187207.1"/>
    <property type="molecule type" value="Genomic_DNA"/>
</dbReference>
<feature type="compositionally biased region" description="Polar residues" evidence="3">
    <location>
        <begin position="726"/>
        <end position="737"/>
    </location>
</feature>
<feature type="region of interest" description="Disordered" evidence="3">
    <location>
        <begin position="726"/>
        <end position="760"/>
    </location>
</feature>
<dbReference type="AlphaFoldDB" id="A0AAV6US19"/>
<sequence length="835" mass="94070">MGSRLRENPAHVFECFFEIVIPNENEKRAWILQKYPEDYDDKEVLKSVPEFACPCEFTNSAIQHFSFVLTNLDSKWSFGYCRHSPNSPTLIAIISHLPWHETFYKILNQVSDLTNAKESSILPNFLECLYNTPVPDPGLNLHLLYDEKEFIVYCPNHLKLPSIPENRNLTEYFNAIDAHNMMVIFASMLHERRILVTSKKLSRLSACVQAANSLISPMNWQHIFIPILPKHLIDYLSAPMPFLIGVPSVTFEQFRQSELSEVVILDADNNRVKTPFEDLETLPPEIVSSLKRSLKNPNMMLGDGVSRAFMKALVKLIGGYRDSLKFTLGQKISFDEDAFIQTRPASVQPFLETMLHLQIFQQFIESRLDMLNSGVGFSDEFEYEVNTYEVHSNNNLKTQYKEWVTTMKKEGGAFLKNVKSKTNPAVKHAYKQVKDKGKRAYKDIRSKIQDIQKHPSQTDLRFDHKFVKPKSAPSSPTRVRANPFASKRISYNYNDSSKSNVFESVNLPSNVTGVRRYKMLTVDELSLPSEDSTDGRSSPSLQHIDMDLMEDLREVIYKRCSVSSDNINSFGILDESIEDVSSEVVLGFSDSFCISTEPLPAPIPPPRSRRNTKPSTADISVNSSSESQNLSCNSVEDALIQLESIDDVSLFDPLKETTDKESDLLSFLAPMSTSDSRVTELKNTIQHITSNQMNSHPRGYFPAFGAARVAQPGLVLQRYPIAYNPQSSQGTHSNGFGSNFGGTPVQEIKPPLPPKEKKSSSTFFVASSELTEVEKDLLSDYGLSGTSLFSESATPVSHVVDNSGLDMLSNKGQAVRPPRLKQKDATAQPTWQKFT</sequence>
<feature type="compositionally biased region" description="Polar residues" evidence="3">
    <location>
        <begin position="825"/>
        <end position="835"/>
    </location>
</feature>
<dbReference type="GO" id="GO:0032456">
    <property type="term" value="P:endocytic recycling"/>
    <property type="evidence" value="ECO:0007669"/>
    <property type="project" value="TreeGrafter"/>
</dbReference>
<dbReference type="InterPro" id="IPR040032">
    <property type="entry name" value="DENND1A/B/C"/>
</dbReference>
<dbReference type="FunFam" id="3.40.50.11500:FF:000018">
    <property type="entry name" value="DENN domain-containing protein 1A"/>
    <property type="match status" value="1"/>
</dbReference>
<dbReference type="Pfam" id="PF03455">
    <property type="entry name" value="dDENN"/>
    <property type="match status" value="1"/>
</dbReference>
<name>A0AAV6US19_9ARAC</name>
<dbReference type="GO" id="GO:1901981">
    <property type="term" value="F:phosphatidylinositol phosphate binding"/>
    <property type="evidence" value="ECO:0007669"/>
    <property type="project" value="TreeGrafter"/>
</dbReference>
<evidence type="ECO:0000259" key="4">
    <source>
        <dbReference type="PROSITE" id="PS50211"/>
    </source>
</evidence>
<dbReference type="InterPro" id="IPR037516">
    <property type="entry name" value="Tripartite_DENN"/>
</dbReference>
<keyword evidence="2" id="KW-0968">Cytoplasmic vesicle</keyword>
<gene>
    <name evidence="5" type="ORF">JTE90_020076</name>
</gene>
<dbReference type="InterPro" id="IPR005113">
    <property type="entry name" value="uDENN_dom"/>
</dbReference>
<dbReference type="Gene3D" id="3.30.450.200">
    <property type="match status" value="1"/>
</dbReference>
<dbReference type="GO" id="GO:0005829">
    <property type="term" value="C:cytosol"/>
    <property type="evidence" value="ECO:0007669"/>
    <property type="project" value="TreeGrafter"/>
</dbReference>
<proteinExistence type="predicted"/>
<feature type="domain" description="UDENN" evidence="4">
    <location>
        <begin position="13"/>
        <end position="374"/>
    </location>
</feature>
<dbReference type="Gene3D" id="6.10.140.1000">
    <property type="match status" value="1"/>
</dbReference>
<evidence type="ECO:0000256" key="1">
    <source>
        <dbReference type="ARBA" id="ARBA00004132"/>
    </source>
</evidence>
<keyword evidence="6" id="KW-1185">Reference proteome</keyword>
<dbReference type="SMART" id="SM00799">
    <property type="entry name" value="DENN"/>
    <property type="match status" value="1"/>
</dbReference>
<dbReference type="SMART" id="SM00800">
    <property type="entry name" value="uDENN"/>
    <property type="match status" value="1"/>
</dbReference>